<name>A0AAD7M9N9_9AGAR</name>
<dbReference type="EMBL" id="JARKIB010000446">
    <property type="protein sequence ID" value="KAJ7707180.1"/>
    <property type="molecule type" value="Genomic_DNA"/>
</dbReference>
<dbReference type="Pfam" id="PF24764">
    <property type="entry name" value="rva_4"/>
    <property type="match status" value="1"/>
</dbReference>
<dbReference type="AlphaFoldDB" id="A0AAD7M9N9"/>
<reference evidence="2" key="1">
    <citation type="submission" date="2023-03" db="EMBL/GenBank/DDBJ databases">
        <title>Massive genome expansion in bonnet fungi (Mycena s.s.) driven by repeated elements and novel gene families across ecological guilds.</title>
        <authorList>
            <consortium name="Lawrence Berkeley National Laboratory"/>
            <person name="Harder C.B."/>
            <person name="Miyauchi S."/>
            <person name="Viragh M."/>
            <person name="Kuo A."/>
            <person name="Thoen E."/>
            <person name="Andreopoulos B."/>
            <person name="Lu D."/>
            <person name="Skrede I."/>
            <person name="Drula E."/>
            <person name="Henrissat B."/>
            <person name="Morin E."/>
            <person name="Kohler A."/>
            <person name="Barry K."/>
            <person name="LaButti K."/>
            <person name="Morin E."/>
            <person name="Salamov A."/>
            <person name="Lipzen A."/>
            <person name="Mereny Z."/>
            <person name="Hegedus B."/>
            <person name="Baldrian P."/>
            <person name="Stursova M."/>
            <person name="Weitz H."/>
            <person name="Taylor A."/>
            <person name="Grigoriev I.V."/>
            <person name="Nagy L.G."/>
            <person name="Martin F."/>
            <person name="Kauserud H."/>
        </authorList>
    </citation>
    <scope>NUCLEOTIDE SEQUENCE</scope>
    <source>
        <strain evidence="2">CBHHK182m</strain>
    </source>
</reference>
<dbReference type="PANTHER" id="PTHR46791:SF5">
    <property type="entry name" value="CLR5 DOMAIN-CONTAINING PROTEIN-RELATED"/>
    <property type="match status" value="1"/>
</dbReference>
<feature type="domain" description="Integrase core" evidence="1">
    <location>
        <begin position="169"/>
        <end position="219"/>
    </location>
</feature>
<organism evidence="2 3">
    <name type="scientific">Mycena metata</name>
    <dbReference type="NCBI Taxonomy" id="1033252"/>
    <lineage>
        <taxon>Eukaryota</taxon>
        <taxon>Fungi</taxon>
        <taxon>Dikarya</taxon>
        <taxon>Basidiomycota</taxon>
        <taxon>Agaricomycotina</taxon>
        <taxon>Agaricomycetes</taxon>
        <taxon>Agaricomycetidae</taxon>
        <taxon>Agaricales</taxon>
        <taxon>Marasmiineae</taxon>
        <taxon>Mycenaceae</taxon>
        <taxon>Mycena</taxon>
    </lineage>
</organism>
<accession>A0AAD7M9N9</accession>
<evidence type="ECO:0000313" key="3">
    <source>
        <dbReference type="Proteomes" id="UP001215598"/>
    </source>
</evidence>
<protein>
    <recommendedName>
        <fullName evidence="1">Integrase core domain-containing protein</fullName>
    </recommendedName>
</protein>
<evidence type="ECO:0000259" key="1">
    <source>
        <dbReference type="Pfam" id="PF24764"/>
    </source>
</evidence>
<keyword evidence="3" id="KW-1185">Reference proteome</keyword>
<comment type="caution">
    <text evidence="2">The sequence shown here is derived from an EMBL/GenBank/DDBJ whole genome shotgun (WGS) entry which is preliminary data.</text>
</comment>
<dbReference type="Proteomes" id="UP001215598">
    <property type="component" value="Unassembled WGS sequence"/>
</dbReference>
<proteinExistence type="predicted"/>
<gene>
    <name evidence="2" type="ORF">B0H16DRAFT_1438837</name>
</gene>
<dbReference type="InterPro" id="IPR058913">
    <property type="entry name" value="Integrase_dom_put"/>
</dbReference>
<dbReference type="PANTHER" id="PTHR46791">
    <property type="entry name" value="EXPRESSED PROTEIN"/>
    <property type="match status" value="1"/>
</dbReference>
<evidence type="ECO:0000313" key="2">
    <source>
        <dbReference type="EMBL" id="KAJ7707180.1"/>
    </source>
</evidence>
<sequence length="226" mass="25387">MVNTFRHASAVLHQDADAKRLRFHTEKAIEDLFPILKALEDHASEEDIPIPWFHECREVVGELVVGLCEAQEKALERQEESKVRFVKPAKVVRAGKRGRPRKGTNVGFVAEAMASHRRISVTKLAKILGVNKPTLITHLKANGVYSNFTSLSKSELDTLRRAIKRKPCKVSRPHALWHVDSHQKLTSWGNVIHGFVDNCSRTITGLRASTNNRAATVLSADRTFEI</sequence>